<dbReference type="EMBL" id="RXNT01000002">
    <property type="protein sequence ID" value="RTR35752.1"/>
    <property type="molecule type" value="Genomic_DNA"/>
</dbReference>
<evidence type="ECO:0000313" key="3">
    <source>
        <dbReference type="Proteomes" id="UP000271374"/>
    </source>
</evidence>
<gene>
    <name evidence="2" type="ORF">EKG37_03725</name>
</gene>
<feature type="transmembrane region" description="Helical" evidence="1">
    <location>
        <begin position="177"/>
        <end position="201"/>
    </location>
</feature>
<name>A0A3S0K525_9BACI</name>
<reference evidence="2 3" key="1">
    <citation type="submission" date="2018-12" db="EMBL/GenBank/DDBJ databases">
        <title>Bacillus yapensis draft genome sequence.</title>
        <authorList>
            <person name="Yu L."/>
            <person name="Xu X."/>
            <person name="Tang X."/>
        </authorList>
    </citation>
    <scope>NUCLEOTIDE SEQUENCE [LARGE SCALE GENOMIC DNA]</scope>
    <source>
        <strain evidence="2 3">XXST-01</strain>
    </source>
</reference>
<dbReference type="AlphaFoldDB" id="A0A3S0K525"/>
<accession>A0A3S0K525</accession>
<evidence type="ECO:0000313" key="2">
    <source>
        <dbReference type="EMBL" id="RTR35752.1"/>
    </source>
</evidence>
<dbReference type="Proteomes" id="UP000271374">
    <property type="component" value="Unassembled WGS sequence"/>
</dbReference>
<comment type="caution">
    <text evidence="2">The sequence shown here is derived from an EMBL/GenBank/DDBJ whole genome shotgun (WGS) entry which is preliminary data.</text>
</comment>
<dbReference type="RefSeq" id="WP_126406415.1">
    <property type="nucleotide sequence ID" value="NZ_RXNT01000002.1"/>
</dbReference>
<evidence type="ECO:0000256" key="1">
    <source>
        <dbReference type="SAM" id="Phobius"/>
    </source>
</evidence>
<keyword evidence="1" id="KW-0812">Transmembrane</keyword>
<dbReference type="OrthoDB" id="1681403at2"/>
<keyword evidence="1" id="KW-0472">Membrane</keyword>
<proteinExistence type="predicted"/>
<keyword evidence="1" id="KW-1133">Transmembrane helix</keyword>
<organism evidence="2 3">
    <name type="scientific">Bacillus yapensis</name>
    <dbReference type="NCBI Taxonomy" id="2492960"/>
    <lineage>
        <taxon>Bacteria</taxon>
        <taxon>Bacillati</taxon>
        <taxon>Bacillota</taxon>
        <taxon>Bacilli</taxon>
        <taxon>Bacillales</taxon>
        <taxon>Bacillaceae</taxon>
        <taxon>Bacillus</taxon>
    </lineage>
</organism>
<sequence length="267" mass="31478">MRNFNPTNPLEPSKKNRKYKAYVGIFGTTQLHLRNPYVIAWWSAAFPGFGHLLLSKYLRGYALFIWEIFLNNMSHLNQAMVFTFTGNIGMAKEVLDHRWTIMYIPVYLFAIWDSYRTTVDINRMFLLAERENADFNSYVIAGLEINYLDKRRPLNAVIWSLFLPGLGQLYIHRVVTAIFTMVFMVAFVYYSKFLIAIHYLFMGDISQATEVLEVQWLLFIPSHYGFAVYDSYVNTVENNKLFESEQRKYLIENYQLNRVKILVGEMK</sequence>
<protein>
    <submittedName>
        <fullName evidence="2">Uncharacterized protein</fullName>
    </submittedName>
</protein>
<keyword evidence="3" id="KW-1185">Reference proteome</keyword>